<evidence type="ECO:0000313" key="13">
    <source>
        <dbReference type="Proteomes" id="UP000317366"/>
    </source>
</evidence>
<evidence type="ECO:0000256" key="5">
    <source>
        <dbReference type="ARBA" id="ARBA00022741"/>
    </source>
</evidence>
<feature type="domain" description="Histidine kinase" evidence="11">
    <location>
        <begin position="318"/>
        <end position="527"/>
    </location>
</feature>
<dbReference type="PANTHER" id="PTHR43065">
    <property type="entry name" value="SENSOR HISTIDINE KINASE"/>
    <property type="match status" value="1"/>
</dbReference>
<dbReference type="InterPro" id="IPR005467">
    <property type="entry name" value="His_kinase_dom"/>
</dbReference>
<dbReference type="Gene3D" id="1.10.287.130">
    <property type="match status" value="1"/>
</dbReference>
<dbReference type="GO" id="GO:0000155">
    <property type="term" value="F:phosphorelay sensor kinase activity"/>
    <property type="evidence" value="ECO:0007669"/>
    <property type="project" value="InterPro"/>
</dbReference>
<evidence type="ECO:0000256" key="9">
    <source>
        <dbReference type="SAM" id="MobiDB-lite"/>
    </source>
</evidence>
<dbReference type="Proteomes" id="UP000317366">
    <property type="component" value="Unassembled WGS sequence"/>
</dbReference>
<keyword evidence="10" id="KW-0812">Transmembrane</keyword>
<dbReference type="AlphaFoldDB" id="A0A538TU62"/>
<gene>
    <name evidence="12" type="ORF">E6K77_00105</name>
</gene>
<dbReference type="GO" id="GO:0005524">
    <property type="term" value="F:ATP binding"/>
    <property type="evidence" value="ECO:0007669"/>
    <property type="project" value="UniProtKB-KW"/>
</dbReference>
<dbReference type="Pfam" id="PF02518">
    <property type="entry name" value="HATPase_c"/>
    <property type="match status" value="1"/>
</dbReference>
<evidence type="ECO:0000256" key="3">
    <source>
        <dbReference type="ARBA" id="ARBA00022553"/>
    </source>
</evidence>
<dbReference type="InterPro" id="IPR004358">
    <property type="entry name" value="Sig_transdc_His_kin-like_C"/>
</dbReference>
<dbReference type="SUPFAM" id="SSF55874">
    <property type="entry name" value="ATPase domain of HSP90 chaperone/DNA topoisomerase II/histidine kinase"/>
    <property type="match status" value="1"/>
</dbReference>
<accession>A0A538TU62</accession>
<evidence type="ECO:0000256" key="10">
    <source>
        <dbReference type="SAM" id="Phobius"/>
    </source>
</evidence>
<evidence type="ECO:0000256" key="1">
    <source>
        <dbReference type="ARBA" id="ARBA00000085"/>
    </source>
</evidence>
<dbReference type="SMART" id="SM00387">
    <property type="entry name" value="HATPase_c"/>
    <property type="match status" value="1"/>
</dbReference>
<evidence type="ECO:0000259" key="11">
    <source>
        <dbReference type="PROSITE" id="PS50109"/>
    </source>
</evidence>
<comment type="catalytic activity">
    <reaction evidence="1">
        <text>ATP + protein L-histidine = ADP + protein N-phospho-L-histidine.</text>
        <dbReference type="EC" id="2.7.13.3"/>
    </reaction>
</comment>
<reference evidence="12 13" key="1">
    <citation type="journal article" date="2019" name="Nat. Microbiol.">
        <title>Mediterranean grassland soil C-N compound turnover is dependent on rainfall and depth, and is mediated by genomically divergent microorganisms.</title>
        <authorList>
            <person name="Diamond S."/>
            <person name="Andeer P.F."/>
            <person name="Li Z."/>
            <person name="Crits-Christoph A."/>
            <person name="Burstein D."/>
            <person name="Anantharaman K."/>
            <person name="Lane K.R."/>
            <person name="Thomas B.C."/>
            <person name="Pan C."/>
            <person name="Northen T.R."/>
            <person name="Banfield J.F."/>
        </authorList>
    </citation>
    <scope>NUCLEOTIDE SEQUENCE [LARGE SCALE GENOMIC DNA]</scope>
    <source>
        <strain evidence="12">WS_7</strain>
    </source>
</reference>
<keyword evidence="5" id="KW-0547">Nucleotide-binding</keyword>
<sequence length="527" mass="57580">MLFRVQQVDEHGDEQDSTPDAHEAAQCAGHKSEEKRHGTRPHGVRAPYHSFLPRALTLRAFGRYPCASVSSAAMANFPPIKPSRLLWTLLFLGALLVLVNGTVIYAIQTAHHFLDEELGKRFEATAHTAALLIRSDQLDALFPAGADSLRADLDVAMDTAEAAEAVRDQWRRLASGAGASNIVLLDPDHRVVLALRQSMARDAGRATLDEAAFARAMIGEAAHSRLFEEGDTYLKAGYAPVIQYDGRIVGAVVVEGGSSAFRPLEQVKASLYTAAFLASILVVLVGLGYVRTQARLARVEERMNHADLLATVGQVAAGVAHEIRNPLAVLRGASARLQKLEQLTVEDRKELLSMINEEVHRMGNVVQNFLDLSRRPDTEPTIFVLRPVLERSMEIINVELSRCGVRSGVRWEAEDGVCIRGRSQAMHHLFLNLALNARDAMPDGGELTVLVQARKSELRIYFQDSGPGIPRTIRSRIFEPFFTTRAEGTGLGLAFVERIVLEHGGTISVGSSPSGGAQFQIILPIES</sequence>
<keyword evidence="7" id="KW-0067">ATP-binding</keyword>
<evidence type="ECO:0000256" key="8">
    <source>
        <dbReference type="ARBA" id="ARBA00023012"/>
    </source>
</evidence>
<dbReference type="EMBL" id="VBOX01000001">
    <property type="protein sequence ID" value="TMQ67159.1"/>
    <property type="molecule type" value="Genomic_DNA"/>
</dbReference>
<organism evidence="12 13">
    <name type="scientific">Eiseniibacteriota bacterium</name>
    <dbReference type="NCBI Taxonomy" id="2212470"/>
    <lineage>
        <taxon>Bacteria</taxon>
        <taxon>Candidatus Eiseniibacteriota</taxon>
    </lineage>
</organism>
<evidence type="ECO:0000256" key="7">
    <source>
        <dbReference type="ARBA" id="ARBA00022840"/>
    </source>
</evidence>
<dbReference type="InterPro" id="IPR036097">
    <property type="entry name" value="HisK_dim/P_sf"/>
</dbReference>
<protein>
    <recommendedName>
        <fullName evidence="2">histidine kinase</fullName>
        <ecNumber evidence="2">2.7.13.3</ecNumber>
    </recommendedName>
</protein>
<dbReference type="SMART" id="SM00388">
    <property type="entry name" value="HisKA"/>
    <property type="match status" value="1"/>
</dbReference>
<dbReference type="PANTHER" id="PTHR43065:SF10">
    <property type="entry name" value="PEROXIDE STRESS-ACTIVATED HISTIDINE KINASE MAK3"/>
    <property type="match status" value="1"/>
</dbReference>
<dbReference type="EC" id="2.7.13.3" evidence="2"/>
<dbReference type="Gene3D" id="3.30.565.10">
    <property type="entry name" value="Histidine kinase-like ATPase, C-terminal domain"/>
    <property type="match status" value="1"/>
</dbReference>
<keyword evidence="10" id="KW-1133">Transmembrane helix</keyword>
<dbReference type="PROSITE" id="PS50109">
    <property type="entry name" value="HIS_KIN"/>
    <property type="match status" value="1"/>
</dbReference>
<keyword evidence="10" id="KW-0472">Membrane</keyword>
<proteinExistence type="predicted"/>
<keyword evidence="3" id="KW-0597">Phosphoprotein</keyword>
<feature type="region of interest" description="Disordered" evidence="9">
    <location>
        <begin position="1"/>
        <end position="44"/>
    </location>
</feature>
<dbReference type="InterPro" id="IPR036890">
    <property type="entry name" value="HATPase_C_sf"/>
</dbReference>
<evidence type="ECO:0000313" key="12">
    <source>
        <dbReference type="EMBL" id="TMQ67159.1"/>
    </source>
</evidence>
<feature type="transmembrane region" description="Helical" evidence="10">
    <location>
        <begin position="269"/>
        <end position="290"/>
    </location>
</feature>
<dbReference type="Pfam" id="PF00512">
    <property type="entry name" value="HisKA"/>
    <property type="match status" value="1"/>
</dbReference>
<keyword evidence="4" id="KW-0808">Transferase</keyword>
<evidence type="ECO:0000256" key="6">
    <source>
        <dbReference type="ARBA" id="ARBA00022777"/>
    </source>
</evidence>
<evidence type="ECO:0000256" key="2">
    <source>
        <dbReference type="ARBA" id="ARBA00012438"/>
    </source>
</evidence>
<evidence type="ECO:0000256" key="4">
    <source>
        <dbReference type="ARBA" id="ARBA00022679"/>
    </source>
</evidence>
<dbReference type="InterPro" id="IPR003661">
    <property type="entry name" value="HisK_dim/P_dom"/>
</dbReference>
<keyword evidence="8" id="KW-0902">Two-component regulatory system</keyword>
<dbReference type="InterPro" id="IPR003594">
    <property type="entry name" value="HATPase_dom"/>
</dbReference>
<name>A0A538TU62_UNCEI</name>
<feature type="transmembrane region" description="Helical" evidence="10">
    <location>
        <begin position="85"/>
        <end position="107"/>
    </location>
</feature>
<dbReference type="SUPFAM" id="SSF47384">
    <property type="entry name" value="Homodimeric domain of signal transducing histidine kinase"/>
    <property type="match status" value="1"/>
</dbReference>
<comment type="caution">
    <text evidence="12">The sequence shown here is derived from an EMBL/GenBank/DDBJ whole genome shotgun (WGS) entry which is preliminary data.</text>
</comment>
<keyword evidence="6 12" id="KW-0418">Kinase</keyword>
<dbReference type="PRINTS" id="PR00344">
    <property type="entry name" value="BCTRLSENSOR"/>
</dbReference>
<dbReference type="CDD" id="cd00082">
    <property type="entry name" value="HisKA"/>
    <property type="match status" value="1"/>
</dbReference>